<organism evidence="1">
    <name type="scientific">Cladocopium goreaui</name>
    <dbReference type="NCBI Taxonomy" id="2562237"/>
    <lineage>
        <taxon>Eukaryota</taxon>
        <taxon>Sar</taxon>
        <taxon>Alveolata</taxon>
        <taxon>Dinophyceae</taxon>
        <taxon>Suessiales</taxon>
        <taxon>Symbiodiniaceae</taxon>
        <taxon>Cladocopium</taxon>
    </lineage>
</organism>
<sequence>MERPSPWEPHFKHQELWVLNTAYKLFGPWGPLISSEATHRGRLDELAKCLAVAPPNAAVRLFWADAAVCVEGDDMSEWIRFLGKNAPSEQQIAKFLWPNVYAAWQGQPSSRSLMEAMRDWSPEQMDKPTPGVSIWKYELEQEDSWMQRSEGSRSWYEWPRLPTGRSMSIFLQRLNERWGADAKAVGLVLDMDGAFLRCFSANPLSNNSIQCSPAPQGLITVLGGPKGITTNFKATLEETFRLQGVPLLEVLVLTGIKDAGVGVNQTRCAIGRTLVQIKKGLKRIGASLNAIRTDTRQDDTLNKNRQEARSIAETFD</sequence>
<evidence type="ECO:0000313" key="1">
    <source>
        <dbReference type="EMBL" id="CAI3982033.1"/>
    </source>
</evidence>
<proteinExistence type="predicted"/>
<dbReference type="EMBL" id="CAMXCT010000678">
    <property type="protein sequence ID" value="CAI3982033.1"/>
    <property type="molecule type" value="Genomic_DNA"/>
</dbReference>
<dbReference type="EMBL" id="CAMXCT020000678">
    <property type="protein sequence ID" value="CAL1135408.1"/>
    <property type="molecule type" value="Genomic_DNA"/>
</dbReference>
<comment type="caution">
    <text evidence="1">The sequence shown here is derived from an EMBL/GenBank/DDBJ whole genome shotgun (WGS) entry which is preliminary data.</text>
</comment>
<evidence type="ECO:0000313" key="2">
    <source>
        <dbReference type="EMBL" id="CAL1135408.1"/>
    </source>
</evidence>
<protein>
    <submittedName>
        <fullName evidence="1">Uncharacterized protein</fullName>
    </submittedName>
</protein>
<dbReference type="AlphaFoldDB" id="A0A9P1BZD2"/>
<keyword evidence="3" id="KW-1185">Reference proteome</keyword>
<name>A0A9P1BZD2_9DINO</name>
<accession>A0A9P1BZD2</accession>
<dbReference type="OrthoDB" id="421460at2759"/>
<dbReference type="Proteomes" id="UP001152797">
    <property type="component" value="Unassembled WGS sequence"/>
</dbReference>
<evidence type="ECO:0000313" key="3">
    <source>
        <dbReference type="Proteomes" id="UP001152797"/>
    </source>
</evidence>
<reference evidence="2" key="2">
    <citation type="submission" date="2024-04" db="EMBL/GenBank/DDBJ databases">
        <authorList>
            <person name="Chen Y."/>
            <person name="Shah S."/>
            <person name="Dougan E. K."/>
            <person name="Thang M."/>
            <person name="Chan C."/>
        </authorList>
    </citation>
    <scope>NUCLEOTIDE SEQUENCE [LARGE SCALE GENOMIC DNA]</scope>
</reference>
<dbReference type="EMBL" id="CAMXCT030000678">
    <property type="protein sequence ID" value="CAL4769345.1"/>
    <property type="molecule type" value="Genomic_DNA"/>
</dbReference>
<gene>
    <name evidence="1" type="ORF">C1SCF055_LOCUS9773</name>
</gene>
<reference evidence="1" key="1">
    <citation type="submission" date="2022-10" db="EMBL/GenBank/DDBJ databases">
        <authorList>
            <person name="Chen Y."/>
            <person name="Dougan E. K."/>
            <person name="Chan C."/>
            <person name="Rhodes N."/>
            <person name="Thang M."/>
        </authorList>
    </citation>
    <scope>NUCLEOTIDE SEQUENCE</scope>
</reference>